<reference evidence="1 3" key="1">
    <citation type="journal article" date="2014" name="Nat. Genet.">
        <title>Genome and transcriptome of the porcine whipworm Trichuris suis.</title>
        <authorList>
            <person name="Jex A.R."/>
            <person name="Nejsum P."/>
            <person name="Schwarz E.M."/>
            <person name="Hu L."/>
            <person name="Young N.D."/>
            <person name="Hall R.S."/>
            <person name="Korhonen P.K."/>
            <person name="Liao S."/>
            <person name="Thamsborg S."/>
            <person name="Xia J."/>
            <person name="Xu P."/>
            <person name="Wang S."/>
            <person name="Scheerlinck J.P."/>
            <person name="Hofmann A."/>
            <person name="Sternberg P.W."/>
            <person name="Wang J."/>
            <person name="Gasser R.B."/>
        </authorList>
    </citation>
    <scope>NUCLEOTIDE SEQUENCE [LARGE SCALE GENOMIC DNA]</scope>
    <source>
        <strain evidence="2">DCEP-RM93F</strain>
        <strain evidence="1">DCEP-RM93M</strain>
    </source>
</reference>
<keyword evidence="3" id="KW-1185">Reference proteome</keyword>
<gene>
    <name evidence="1" type="ORF">M513_00971</name>
    <name evidence="2" type="ORF">M514_00971</name>
</gene>
<dbReference type="AlphaFoldDB" id="A0A085MLW2"/>
<dbReference type="EMBL" id="KL367487">
    <property type="protein sequence ID" value="KFD70472.1"/>
    <property type="molecule type" value="Genomic_DNA"/>
</dbReference>
<evidence type="ECO:0000313" key="3">
    <source>
        <dbReference type="Proteomes" id="UP000030764"/>
    </source>
</evidence>
<organism evidence="1 3">
    <name type="scientific">Trichuris suis</name>
    <name type="common">pig whipworm</name>
    <dbReference type="NCBI Taxonomy" id="68888"/>
    <lineage>
        <taxon>Eukaryota</taxon>
        <taxon>Metazoa</taxon>
        <taxon>Ecdysozoa</taxon>
        <taxon>Nematoda</taxon>
        <taxon>Enoplea</taxon>
        <taxon>Dorylaimia</taxon>
        <taxon>Trichinellida</taxon>
        <taxon>Trichuridae</taxon>
        <taxon>Trichuris</taxon>
    </lineage>
</organism>
<evidence type="ECO:0000313" key="1">
    <source>
        <dbReference type="EMBL" id="KFD58208.1"/>
    </source>
</evidence>
<dbReference type="EMBL" id="KL363185">
    <property type="protein sequence ID" value="KFD58208.1"/>
    <property type="molecule type" value="Genomic_DNA"/>
</dbReference>
<evidence type="ECO:0000313" key="2">
    <source>
        <dbReference type="EMBL" id="KFD70472.1"/>
    </source>
</evidence>
<protein>
    <submittedName>
        <fullName evidence="1">Uncharacterized protein</fullName>
    </submittedName>
</protein>
<accession>A0A085MLW2</accession>
<proteinExistence type="predicted"/>
<sequence length="90" mass="10559">MIDLQLNEEVKLRMVTVYECLRLCKQIPLRYLTLWAAMKKLLIAVHSSLVEERGFSVVTNLAMKKRNRLEVVNRAIYHCRSRQCSPILRG</sequence>
<name>A0A085MLW2_9BILA</name>
<dbReference type="Proteomes" id="UP000030758">
    <property type="component" value="Unassembled WGS sequence"/>
</dbReference>
<dbReference type="Proteomes" id="UP000030764">
    <property type="component" value="Unassembled WGS sequence"/>
</dbReference>